<evidence type="ECO:0000256" key="1">
    <source>
        <dbReference type="SAM" id="MobiDB-lite"/>
    </source>
</evidence>
<keyword evidence="3" id="KW-1185">Reference proteome</keyword>
<proteinExistence type="predicted"/>
<dbReference type="EMBL" id="HE612859">
    <property type="protein sequence ID" value="CCE62986.1"/>
    <property type="molecule type" value="Genomic_DNA"/>
</dbReference>
<dbReference type="GeneID" id="11531052"/>
<accession>G8BT15</accession>
<feature type="compositionally biased region" description="Polar residues" evidence="1">
    <location>
        <begin position="168"/>
        <end position="179"/>
    </location>
</feature>
<gene>
    <name evidence="2" type="primary">TPHA0D03510</name>
    <name evidence="2" type="ordered locus">TPHA_0D03510</name>
</gene>
<dbReference type="RefSeq" id="XP_003685420.1">
    <property type="nucleotide sequence ID" value="XM_003685372.1"/>
</dbReference>
<feature type="compositionally biased region" description="Basic residues" evidence="1">
    <location>
        <begin position="125"/>
        <end position="144"/>
    </location>
</feature>
<dbReference type="KEGG" id="tpf:TPHA_0D03510"/>
<organism evidence="2 3">
    <name type="scientific">Tetrapisispora phaffii (strain ATCC 24235 / CBS 4417 / NBRC 1672 / NRRL Y-8282 / UCD 70-5)</name>
    <name type="common">Yeast</name>
    <name type="synonym">Fabospora phaffii</name>
    <dbReference type="NCBI Taxonomy" id="1071381"/>
    <lineage>
        <taxon>Eukaryota</taxon>
        <taxon>Fungi</taxon>
        <taxon>Dikarya</taxon>
        <taxon>Ascomycota</taxon>
        <taxon>Saccharomycotina</taxon>
        <taxon>Saccharomycetes</taxon>
        <taxon>Saccharomycetales</taxon>
        <taxon>Saccharomycetaceae</taxon>
        <taxon>Tetrapisispora</taxon>
    </lineage>
</organism>
<feature type="region of interest" description="Disordered" evidence="1">
    <location>
        <begin position="198"/>
        <end position="224"/>
    </location>
</feature>
<feature type="compositionally biased region" description="Polar residues" evidence="1">
    <location>
        <begin position="147"/>
        <end position="156"/>
    </location>
</feature>
<feature type="region of interest" description="Disordered" evidence="1">
    <location>
        <begin position="108"/>
        <end position="179"/>
    </location>
</feature>
<feature type="compositionally biased region" description="Polar residues" evidence="1">
    <location>
        <begin position="108"/>
        <end position="119"/>
    </location>
</feature>
<dbReference type="Proteomes" id="UP000005666">
    <property type="component" value="Chromosome 4"/>
</dbReference>
<dbReference type="HOGENOM" id="CLU_1235764_0_0_1"/>
<name>G8BT15_TETPH</name>
<reference evidence="2 3" key="1">
    <citation type="journal article" date="2011" name="Proc. Natl. Acad. Sci. U.S.A.">
        <title>Evolutionary erosion of yeast sex chromosomes by mating-type switching accidents.</title>
        <authorList>
            <person name="Gordon J.L."/>
            <person name="Armisen D."/>
            <person name="Proux-Wera E."/>
            <person name="Oheigeartaigh S.S."/>
            <person name="Byrne K.P."/>
            <person name="Wolfe K.H."/>
        </authorList>
    </citation>
    <scope>NUCLEOTIDE SEQUENCE [LARGE SCALE GENOMIC DNA]</scope>
    <source>
        <strain evidence="3">ATCC 24235 / CBS 4417 / NBRC 1672 / NRRL Y-8282 / UCD 70-5</strain>
    </source>
</reference>
<dbReference type="AlphaFoldDB" id="G8BT15"/>
<evidence type="ECO:0000313" key="2">
    <source>
        <dbReference type="EMBL" id="CCE62986.1"/>
    </source>
</evidence>
<protein>
    <submittedName>
        <fullName evidence="2">Uncharacterized protein</fullName>
    </submittedName>
</protein>
<sequence length="224" mass="24770">MQRNDCHSTKIQTVHTVSGHGSVSHFSHPIHVKGAGNDMYYNNSNNDGKSLLDGSFSMNYFAKQSDKSDLFMKSYPYGNNNMTLPITPPISASSSLTETKQLFNNYITSSPNTTIQTPISANKNKQAKKNKNMNKSKNRNRSKNQSHAPAQNSYQGKNMHPHPHPKQLPNSNLYSYTNSHFNTKSNSKFAMKPASVIPPNSNFAGASFATSLPDSNDLPKPSFV</sequence>
<evidence type="ECO:0000313" key="3">
    <source>
        <dbReference type="Proteomes" id="UP000005666"/>
    </source>
</evidence>
<feature type="compositionally biased region" description="Polar residues" evidence="1">
    <location>
        <begin position="198"/>
        <end position="214"/>
    </location>
</feature>